<dbReference type="Pfam" id="PF05685">
    <property type="entry name" value="Uma2"/>
    <property type="match status" value="1"/>
</dbReference>
<dbReference type="InterPro" id="IPR012296">
    <property type="entry name" value="Nuclease_put_TT1808"/>
</dbReference>
<feature type="domain" description="Putative restriction endonuclease" evidence="1">
    <location>
        <begin position="30"/>
        <end position="180"/>
    </location>
</feature>
<dbReference type="CDD" id="cd06260">
    <property type="entry name" value="DUF820-like"/>
    <property type="match status" value="1"/>
</dbReference>
<dbReference type="EMBL" id="CP021983">
    <property type="protein sequence ID" value="ASC71429.1"/>
    <property type="molecule type" value="Genomic_DNA"/>
</dbReference>
<evidence type="ECO:0000313" key="2">
    <source>
        <dbReference type="EMBL" id="ASC71429.1"/>
    </source>
</evidence>
<dbReference type="InterPro" id="IPR008538">
    <property type="entry name" value="Uma2"/>
</dbReference>
<keyword evidence="3" id="KW-1185">Reference proteome</keyword>
<sequence length="210" mass="24290">MVMSTSPPQAIGEQRVTFHHLNWQAYQQILQALPQSRAARITYDRGILEITMPLEDHEFATRLIELFIRILVIELGLKIKTLGSTTLVRADLNRSPEPDNAYYIQNQPLVAGRQVDLQHDPPPDLVVEIDITHTDIDKLELYASLGVPELWRYNGREWRIYQLQGRQYQEVEASPTFPTVPKSKLYEFLALAQQDEVNADQQLRAWVRSQ</sequence>
<dbReference type="SUPFAM" id="SSF52980">
    <property type="entry name" value="Restriction endonuclease-like"/>
    <property type="match status" value="1"/>
</dbReference>
<reference evidence="2 3" key="1">
    <citation type="journal article" date="2016" name="Biochim. Biophys. Acta">
        <title>Characterization of red-shifted phycobilisomes isolated from the chlorophyll f-containing cyanobacterium Halomicronema hongdechloris.</title>
        <authorList>
            <person name="Li Y."/>
            <person name="Lin Y."/>
            <person name="Garvey C.J."/>
            <person name="Birch D."/>
            <person name="Corkery R.W."/>
            <person name="Loughlin P.C."/>
            <person name="Scheer H."/>
            <person name="Willows R.D."/>
            <person name="Chen M."/>
        </authorList>
    </citation>
    <scope>NUCLEOTIDE SEQUENCE [LARGE SCALE GENOMIC DNA]</scope>
    <source>
        <strain evidence="2 3">C2206</strain>
    </source>
</reference>
<dbReference type="Proteomes" id="UP000191901">
    <property type="component" value="Chromosome"/>
</dbReference>
<organism evidence="2 3">
    <name type="scientific">Halomicronema hongdechloris C2206</name>
    <dbReference type="NCBI Taxonomy" id="1641165"/>
    <lineage>
        <taxon>Bacteria</taxon>
        <taxon>Bacillati</taxon>
        <taxon>Cyanobacteriota</taxon>
        <taxon>Cyanophyceae</taxon>
        <taxon>Nodosilineales</taxon>
        <taxon>Nodosilineaceae</taxon>
        <taxon>Halomicronema</taxon>
    </lineage>
</organism>
<evidence type="ECO:0000313" key="3">
    <source>
        <dbReference type="Proteomes" id="UP000191901"/>
    </source>
</evidence>
<accession>A0A1Z3HM92</accession>
<dbReference type="PANTHER" id="PTHR47152">
    <property type="entry name" value="SLR2084 PROTEIN-RELATED"/>
    <property type="match status" value="1"/>
</dbReference>
<dbReference type="AlphaFoldDB" id="A0A1Z3HM92"/>
<dbReference type="InterPro" id="IPR011335">
    <property type="entry name" value="Restrct_endonuc-II-like"/>
</dbReference>
<proteinExistence type="predicted"/>
<evidence type="ECO:0000259" key="1">
    <source>
        <dbReference type="Pfam" id="PF05685"/>
    </source>
</evidence>
<name>A0A1Z3HM92_9CYAN</name>
<dbReference type="PANTHER" id="PTHR47152:SF2">
    <property type="entry name" value="SLR2084 PROTEIN"/>
    <property type="match status" value="1"/>
</dbReference>
<dbReference type="Gene3D" id="3.90.1570.10">
    <property type="entry name" value="tt1808, chain A"/>
    <property type="match status" value="1"/>
</dbReference>
<gene>
    <name evidence="2" type="ORF">XM38_023810</name>
</gene>
<dbReference type="KEGG" id="hhg:XM38_023810"/>
<protein>
    <recommendedName>
        <fullName evidence="1">Putative restriction endonuclease domain-containing protein</fullName>
    </recommendedName>
</protein>